<dbReference type="HOGENOM" id="CLU_3008173_0_0_5"/>
<dbReference type="EMBL" id="CP002083">
    <property type="protein sequence ID" value="ADJ23385.1"/>
    <property type="molecule type" value="Genomic_DNA"/>
</dbReference>
<accession>D8JY26</accession>
<proteinExistence type="predicted"/>
<gene>
    <name evidence="2" type="ordered locus">Hden_1577</name>
</gene>
<sequence length="56" mass="6561">MDDELLKLECLKMARETVHYGADLTTEAQRLFDFLKGRGQTAEPDNERPFKDYKPE</sequence>
<evidence type="ECO:0000256" key="1">
    <source>
        <dbReference type="SAM" id="MobiDB-lite"/>
    </source>
</evidence>
<evidence type="ECO:0000313" key="2">
    <source>
        <dbReference type="EMBL" id="ADJ23385.1"/>
    </source>
</evidence>
<reference evidence="3" key="1">
    <citation type="journal article" date="2011" name="J. Bacteriol.">
        <title>Genome sequences of eight morphologically diverse alphaproteobacteria.</title>
        <authorList>
            <consortium name="US DOE Joint Genome Institute"/>
            <person name="Brown P.J."/>
            <person name="Kysela D.T."/>
            <person name="Buechlein A."/>
            <person name="Hemmerich C."/>
            <person name="Brun Y.V."/>
        </authorList>
    </citation>
    <scope>NUCLEOTIDE SEQUENCE [LARGE SCALE GENOMIC DNA]</scope>
    <source>
        <strain evidence="3">ATCC 51888 / DSM 1869 / NCIB 11706 / TK 0415</strain>
    </source>
</reference>
<keyword evidence="3" id="KW-1185">Reference proteome</keyword>
<name>D8JY26_HYPDA</name>
<evidence type="ECO:0000313" key="3">
    <source>
        <dbReference type="Proteomes" id="UP000002033"/>
    </source>
</evidence>
<dbReference type="KEGG" id="hdn:Hden_1577"/>
<organism evidence="2 3">
    <name type="scientific">Hyphomicrobium denitrificans (strain ATCC 51888 / DSM 1869 / NCIMB 11706 / TK 0415)</name>
    <dbReference type="NCBI Taxonomy" id="582899"/>
    <lineage>
        <taxon>Bacteria</taxon>
        <taxon>Pseudomonadati</taxon>
        <taxon>Pseudomonadota</taxon>
        <taxon>Alphaproteobacteria</taxon>
        <taxon>Hyphomicrobiales</taxon>
        <taxon>Hyphomicrobiaceae</taxon>
        <taxon>Hyphomicrobium</taxon>
    </lineage>
</organism>
<feature type="compositionally biased region" description="Basic and acidic residues" evidence="1">
    <location>
        <begin position="45"/>
        <end position="56"/>
    </location>
</feature>
<dbReference type="Proteomes" id="UP000002033">
    <property type="component" value="Chromosome"/>
</dbReference>
<dbReference type="RefSeq" id="WP_013215561.1">
    <property type="nucleotide sequence ID" value="NC_014313.1"/>
</dbReference>
<feature type="region of interest" description="Disordered" evidence="1">
    <location>
        <begin position="37"/>
        <end position="56"/>
    </location>
</feature>
<dbReference type="AlphaFoldDB" id="D8JY26"/>
<protein>
    <submittedName>
        <fullName evidence="2">Uncharacterized protein</fullName>
    </submittedName>
</protein>